<name>A0A0K1EPM6_CHOCO</name>
<dbReference type="AlphaFoldDB" id="A0A0K1EPM6"/>
<dbReference type="Proteomes" id="UP000067626">
    <property type="component" value="Chromosome"/>
</dbReference>
<accession>A0A0K1EPM6</accession>
<evidence type="ECO:0000313" key="3">
    <source>
        <dbReference type="EMBL" id="AKT42774.1"/>
    </source>
</evidence>
<gene>
    <name evidence="3" type="ORF">CMC5_070010</name>
</gene>
<feature type="chain" id="PRO_5005459773" evidence="2">
    <location>
        <begin position="21"/>
        <end position="273"/>
    </location>
</feature>
<keyword evidence="4" id="KW-1185">Reference proteome</keyword>
<evidence type="ECO:0000256" key="2">
    <source>
        <dbReference type="SAM" id="SignalP"/>
    </source>
</evidence>
<protein>
    <submittedName>
        <fullName evidence="3">Uncharacterized protein</fullName>
    </submittedName>
</protein>
<dbReference type="RefSeq" id="WP_050434348.1">
    <property type="nucleotide sequence ID" value="NZ_CP012159.1"/>
</dbReference>
<dbReference type="STRING" id="52.CMC5_070010"/>
<keyword evidence="2" id="KW-0732">Signal</keyword>
<organism evidence="3 4">
    <name type="scientific">Chondromyces crocatus</name>
    <dbReference type="NCBI Taxonomy" id="52"/>
    <lineage>
        <taxon>Bacteria</taxon>
        <taxon>Pseudomonadati</taxon>
        <taxon>Myxococcota</taxon>
        <taxon>Polyangia</taxon>
        <taxon>Polyangiales</taxon>
        <taxon>Polyangiaceae</taxon>
        <taxon>Chondromyces</taxon>
    </lineage>
</organism>
<dbReference type="PATRIC" id="fig|52.7.peg.7687"/>
<feature type="signal peptide" evidence="2">
    <location>
        <begin position="1"/>
        <end position="20"/>
    </location>
</feature>
<proteinExistence type="predicted"/>
<evidence type="ECO:0000256" key="1">
    <source>
        <dbReference type="SAM" id="MobiDB-lite"/>
    </source>
</evidence>
<dbReference type="KEGG" id="ccro:CMC5_070010"/>
<dbReference type="EMBL" id="CP012159">
    <property type="protein sequence ID" value="AKT42774.1"/>
    <property type="molecule type" value="Genomic_DNA"/>
</dbReference>
<sequence>MTKLGIIAACMLSLPLFVPACSDTEAPGTPIDETPIDEPPIDEPPVAEPPIDEPPVDEPPATMPPDADAFGQSMSAWGAAWWTWAFGVPEDENPLFGHDCDTHQSGPVFFLTGNMGSGAETRSCTVPADKALFFPLLNATCASYVQDDLCCNANDEELEACVNGFFDPALTIDLVAELDGVPLPNLDAHMTDAQPFSWTGPEDPATAFHPYALPTGPNECGFPEDARNGMTKGYYLMLAPLSPGEHTLRFGGKMTFPEDRVFEVDITYQLTQK</sequence>
<evidence type="ECO:0000313" key="4">
    <source>
        <dbReference type="Proteomes" id="UP000067626"/>
    </source>
</evidence>
<feature type="region of interest" description="Disordered" evidence="1">
    <location>
        <begin position="25"/>
        <end position="65"/>
    </location>
</feature>
<reference evidence="3 4" key="1">
    <citation type="submission" date="2015-07" db="EMBL/GenBank/DDBJ databases">
        <title>Genome analysis of myxobacterium Chondromyces crocatus Cm c5 reveals a high potential for natural compound synthesis and the genetic basis for the loss of fruiting body formation.</title>
        <authorList>
            <person name="Zaburannyi N."/>
            <person name="Bunk B."/>
            <person name="Maier J."/>
            <person name="Overmann J."/>
            <person name="Mueller R."/>
        </authorList>
    </citation>
    <scope>NUCLEOTIDE SEQUENCE [LARGE SCALE GENOMIC DNA]</scope>
    <source>
        <strain evidence="3 4">Cm c5</strain>
    </source>
</reference>
<dbReference type="OrthoDB" id="5511088at2"/>